<dbReference type="Proteomes" id="UP000053750">
    <property type="component" value="Unassembled WGS sequence"/>
</dbReference>
<dbReference type="InterPro" id="IPR036890">
    <property type="entry name" value="HATPase_C_sf"/>
</dbReference>
<keyword evidence="9" id="KW-0902">Two-component regulatory system</keyword>
<evidence type="ECO:0000256" key="5">
    <source>
        <dbReference type="ARBA" id="ARBA00022741"/>
    </source>
</evidence>
<comment type="catalytic activity">
    <reaction evidence="1">
        <text>ATP + protein L-histidine = ADP + protein N-phospho-L-histidine.</text>
        <dbReference type="EC" id="2.7.13.3"/>
    </reaction>
</comment>
<evidence type="ECO:0000259" key="10">
    <source>
        <dbReference type="PROSITE" id="PS50109"/>
    </source>
</evidence>
<proteinExistence type="predicted"/>
<comment type="caution">
    <text evidence="12">The sequence shown here is derived from an EMBL/GenBank/DDBJ whole genome shotgun (WGS) entry which is preliminary data.</text>
</comment>
<feature type="domain" description="PAS" evidence="11">
    <location>
        <begin position="133"/>
        <end position="175"/>
    </location>
</feature>
<gene>
    <name evidence="12" type="ORF">BG53_02335</name>
</gene>
<evidence type="ECO:0000313" key="13">
    <source>
        <dbReference type="Proteomes" id="UP000053750"/>
    </source>
</evidence>
<dbReference type="InterPro" id="IPR036097">
    <property type="entry name" value="HisK_dim/P_sf"/>
</dbReference>
<evidence type="ECO:0000313" key="12">
    <source>
        <dbReference type="EMBL" id="EXX88211.1"/>
    </source>
</evidence>
<dbReference type="GO" id="GO:0006355">
    <property type="term" value="P:regulation of DNA-templated transcription"/>
    <property type="evidence" value="ECO:0007669"/>
    <property type="project" value="InterPro"/>
</dbReference>
<dbReference type="SMART" id="SM00387">
    <property type="entry name" value="HATPase_c"/>
    <property type="match status" value="1"/>
</dbReference>
<dbReference type="SUPFAM" id="SSF55874">
    <property type="entry name" value="ATPase domain of HSP90 chaperone/DNA topoisomerase II/histidine kinase"/>
    <property type="match status" value="1"/>
</dbReference>
<keyword evidence="4" id="KW-0808">Transferase</keyword>
<dbReference type="FunFam" id="1.10.287.130:FF:000040">
    <property type="entry name" value="PAS domain-containing sensor histidine kinase"/>
    <property type="match status" value="1"/>
</dbReference>
<evidence type="ECO:0000259" key="11">
    <source>
        <dbReference type="PROSITE" id="PS50112"/>
    </source>
</evidence>
<keyword evidence="8" id="KW-0749">Sporulation</keyword>
<dbReference type="InterPro" id="IPR005467">
    <property type="entry name" value="His_kinase_dom"/>
</dbReference>
<dbReference type="EC" id="2.7.13.3" evidence="2"/>
<keyword evidence="6 12" id="KW-0418">Kinase</keyword>
<dbReference type="SUPFAM" id="SSF55785">
    <property type="entry name" value="PYP-like sensor domain (PAS domain)"/>
    <property type="match status" value="2"/>
</dbReference>
<dbReference type="SMART" id="SM00091">
    <property type="entry name" value="PAS"/>
    <property type="match status" value="2"/>
</dbReference>
<keyword evidence="13" id="KW-1185">Reference proteome</keyword>
<dbReference type="GO" id="GO:0000155">
    <property type="term" value="F:phosphorelay sensor kinase activity"/>
    <property type="evidence" value="ECO:0007669"/>
    <property type="project" value="InterPro"/>
</dbReference>
<dbReference type="Gene3D" id="1.10.287.130">
    <property type="match status" value="1"/>
</dbReference>
<dbReference type="Pfam" id="PF00989">
    <property type="entry name" value="PAS"/>
    <property type="match status" value="1"/>
</dbReference>
<dbReference type="EMBL" id="JFHU01000132">
    <property type="protein sequence ID" value="EXX88211.1"/>
    <property type="molecule type" value="Genomic_DNA"/>
</dbReference>
<dbReference type="Gene3D" id="3.30.565.10">
    <property type="entry name" value="Histidine kinase-like ATPase, C-terminal domain"/>
    <property type="match status" value="1"/>
</dbReference>
<dbReference type="CDD" id="cd00082">
    <property type="entry name" value="HisKA"/>
    <property type="match status" value="1"/>
</dbReference>
<keyword evidence="5" id="KW-0547">Nucleotide-binding</keyword>
<dbReference type="InterPro" id="IPR003661">
    <property type="entry name" value="HisK_dim/P_dom"/>
</dbReference>
<dbReference type="RefSeq" id="WP_051587672.1">
    <property type="nucleotide sequence ID" value="NZ_KK082147.1"/>
</dbReference>
<keyword evidence="7" id="KW-0067">ATP-binding</keyword>
<dbReference type="AlphaFoldDB" id="A0A9W5S0D1"/>
<dbReference type="InterPro" id="IPR013656">
    <property type="entry name" value="PAS_4"/>
</dbReference>
<dbReference type="Pfam" id="PF08448">
    <property type="entry name" value="PAS_4"/>
    <property type="match status" value="1"/>
</dbReference>
<evidence type="ECO:0000256" key="7">
    <source>
        <dbReference type="ARBA" id="ARBA00022840"/>
    </source>
</evidence>
<dbReference type="Pfam" id="PF02518">
    <property type="entry name" value="HATPase_c"/>
    <property type="match status" value="1"/>
</dbReference>
<dbReference type="OrthoDB" id="9815750at2"/>
<dbReference type="Gene3D" id="3.30.450.20">
    <property type="entry name" value="PAS domain"/>
    <property type="match status" value="2"/>
</dbReference>
<dbReference type="CDD" id="cd00130">
    <property type="entry name" value="PAS"/>
    <property type="match status" value="2"/>
</dbReference>
<keyword evidence="3" id="KW-0597">Phosphoprotein</keyword>
<sequence>MNSEDNVAFQYYRDAFYADFFGKAVIDSSGRWLLANRSFLRMAGFEAHQLEKHTAFDLFPGVGEVIRSLHLDGRTNATLDCPYTPPAGDQRYIRIRIDESGASADAAGAPRRFLLHLSDITDSRKAEQESAHLRAHLDLILDTIVEGVYGFDTNARARYWNAAAEKMTGYSADDLSHIPLLKLISPPAPEDGMPARERNDAYAVSAHAQAADVQHGIFRRKDGTSFPAEYKVHPVMDGGKSIGTLIAFTDKTERIKSDELILQSEKLAAAGQLAAGIAHEIRNPLTSLKGFLQLFNSGGASQSKREAYVSIMNDELNRIEQILSELLVLSKPQTVQFVRKRLSALVDQVVSLMQPLAILKNVEINVQPMSEMIFVYCDDNQIKQILLNLMKNGIESMPQGGWLTIAMEADSDQVAIIITDTGVGIPEHKLPRLGEPFFTTKENGTGLGLMVSYKLIENHNGRIHVQSRLHEGTTFTVTLPRDMK</sequence>
<dbReference type="GO" id="GO:0005524">
    <property type="term" value="F:ATP binding"/>
    <property type="evidence" value="ECO:0007669"/>
    <property type="project" value="UniProtKB-KW"/>
</dbReference>
<evidence type="ECO:0000256" key="8">
    <source>
        <dbReference type="ARBA" id="ARBA00022969"/>
    </source>
</evidence>
<evidence type="ECO:0000256" key="2">
    <source>
        <dbReference type="ARBA" id="ARBA00012438"/>
    </source>
</evidence>
<dbReference type="InterPro" id="IPR035965">
    <property type="entry name" value="PAS-like_dom_sf"/>
</dbReference>
<name>A0A9W5S0D1_9BACL</name>
<dbReference type="NCBIfam" id="TIGR00229">
    <property type="entry name" value="sensory_box"/>
    <property type="match status" value="2"/>
</dbReference>
<organism evidence="12 13">
    <name type="scientific">Paenibacillus darwinianus</name>
    <dbReference type="NCBI Taxonomy" id="1380763"/>
    <lineage>
        <taxon>Bacteria</taxon>
        <taxon>Bacillati</taxon>
        <taxon>Bacillota</taxon>
        <taxon>Bacilli</taxon>
        <taxon>Bacillales</taxon>
        <taxon>Paenibacillaceae</taxon>
        <taxon>Paenibacillus</taxon>
    </lineage>
</organism>
<evidence type="ECO:0000256" key="1">
    <source>
        <dbReference type="ARBA" id="ARBA00000085"/>
    </source>
</evidence>
<dbReference type="PROSITE" id="PS50109">
    <property type="entry name" value="HIS_KIN"/>
    <property type="match status" value="1"/>
</dbReference>
<dbReference type="PRINTS" id="PR00344">
    <property type="entry name" value="BCTRLSENSOR"/>
</dbReference>
<evidence type="ECO:0000256" key="3">
    <source>
        <dbReference type="ARBA" id="ARBA00022553"/>
    </source>
</evidence>
<dbReference type="SUPFAM" id="SSF47384">
    <property type="entry name" value="Homodimeric domain of signal transducing histidine kinase"/>
    <property type="match status" value="1"/>
</dbReference>
<reference evidence="12 13" key="1">
    <citation type="submission" date="2014-02" db="EMBL/GenBank/DDBJ databases">
        <title>Genome sequence of Paenibacillus darwinianus reveals adaptive mechanisms for survival in Antarctic soils.</title>
        <authorList>
            <person name="Dsouza M."/>
            <person name="Taylor M.W."/>
            <person name="Turner S.J."/>
            <person name="Aislabie J."/>
        </authorList>
    </citation>
    <scope>NUCLEOTIDE SEQUENCE [LARGE SCALE GENOMIC DNA]</scope>
    <source>
        <strain evidence="12 13">CE1</strain>
    </source>
</reference>
<dbReference type="PANTHER" id="PTHR43065">
    <property type="entry name" value="SENSOR HISTIDINE KINASE"/>
    <property type="match status" value="1"/>
</dbReference>
<dbReference type="Pfam" id="PF00512">
    <property type="entry name" value="HisKA"/>
    <property type="match status" value="1"/>
</dbReference>
<dbReference type="PANTHER" id="PTHR43065:SF10">
    <property type="entry name" value="PEROXIDE STRESS-ACTIVATED HISTIDINE KINASE MAK3"/>
    <property type="match status" value="1"/>
</dbReference>
<accession>A0A9W5S0D1</accession>
<evidence type="ECO:0000256" key="9">
    <source>
        <dbReference type="ARBA" id="ARBA00023012"/>
    </source>
</evidence>
<dbReference type="InterPro" id="IPR004358">
    <property type="entry name" value="Sig_transdc_His_kin-like_C"/>
</dbReference>
<evidence type="ECO:0000256" key="4">
    <source>
        <dbReference type="ARBA" id="ARBA00022679"/>
    </source>
</evidence>
<dbReference type="SMART" id="SM00388">
    <property type="entry name" value="HisKA"/>
    <property type="match status" value="1"/>
</dbReference>
<dbReference type="InterPro" id="IPR000014">
    <property type="entry name" value="PAS"/>
</dbReference>
<feature type="domain" description="Histidine kinase" evidence="10">
    <location>
        <begin position="276"/>
        <end position="483"/>
    </location>
</feature>
<protein>
    <recommendedName>
        <fullName evidence="2">histidine kinase</fullName>
        <ecNumber evidence="2">2.7.13.3</ecNumber>
    </recommendedName>
</protein>
<dbReference type="PROSITE" id="PS50112">
    <property type="entry name" value="PAS"/>
    <property type="match status" value="1"/>
</dbReference>
<dbReference type="InterPro" id="IPR003594">
    <property type="entry name" value="HATPase_dom"/>
</dbReference>
<dbReference type="GO" id="GO:0030435">
    <property type="term" value="P:sporulation resulting in formation of a cellular spore"/>
    <property type="evidence" value="ECO:0007669"/>
    <property type="project" value="UniProtKB-KW"/>
</dbReference>
<evidence type="ECO:0000256" key="6">
    <source>
        <dbReference type="ARBA" id="ARBA00022777"/>
    </source>
</evidence>
<dbReference type="InterPro" id="IPR013767">
    <property type="entry name" value="PAS_fold"/>
</dbReference>